<protein>
    <recommendedName>
        <fullName evidence="4">SlyB protein</fullName>
    </recommendedName>
</protein>
<keyword evidence="3" id="KW-1185">Reference proteome</keyword>
<comment type="caution">
    <text evidence="2">The sequence shown here is derived from an EMBL/GenBank/DDBJ whole genome shotgun (WGS) entry which is preliminary data.</text>
</comment>
<evidence type="ECO:0000256" key="1">
    <source>
        <dbReference type="SAM" id="MobiDB-lite"/>
    </source>
</evidence>
<feature type="compositionally biased region" description="Polar residues" evidence="1">
    <location>
        <begin position="78"/>
        <end position="92"/>
    </location>
</feature>
<feature type="region of interest" description="Disordered" evidence="1">
    <location>
        <begin position="66"/>
        <end position="92"/>
    </location>
</feature>
<name>A0ABW9J7Y0_9SPHI</name>
<evidence type="ECO:0000313" key="2">
    <source>
        <dbReference type="EMBL" id="MFN0256055.1"/>
    </source>
</evidence>
<organism evidence="2 3">
    <name type="scientific">Pedobacter ureilyticus</name>
    <dbReference type="NCBI Taxonomy" id="1393051"/>
    <lineage>
        <taxon>Bacteria</taxon>
        <taxon>Pseudomonadati</taxon>
        <taxon>Bacteroidota</taxon>
        <taxon>Sphingobacteriia</taxon>
        <taxon>Sphingobacteriales</taxon>
        <taxon>Sphingobacteriaceae</taxon>
        <taxon>Pedobacter</taxon>
    </lineage>
</organism>
<proteinExistence type="predicted"/>
<reference evidence="2 3" key="1">
    <citation type="submission" date="2024-12" db="EMBL/GenBank/DDBJ databases">
        <authorList>
            <person name="Hu S."/>
        </authorList>
    </citation>
    <scope>NUCLEOTIDE SEQUENCE [LARGE SCALE GENOMIC DNA]</scope>
    <source>
        <strain evidence="2 3">THG-T11</strain>
    </source>
</reference>
<dbReference type="Proteomes" id="UP001517247">
    <property type="component" value="Unassembled WGS sequence"/>
</dbReference>
<gene>
    <name evidence="2" type="ORF">E6A44_010760</name>
</gene>
<dbReference type="EMBL" id="SSHJ02000006">
    <property type="protein sequence ID" value="MFN0256055.1"/>
    <property type="molecule type" value="Genomic_DNA"/>
</dbReference>
<dbReference type="PROSITE" id="PS51257">
    <property type="entry name" value="PROKAR_LIPOPROTEIN"/>
    <property type="match status" value="1"/>
</dbReference>
<accession>A0ABW9J7Y0</accession>
<sequence>MKNVLTTALLCAGLMMTACSTTKSPELQKLEARKEVLELSTKRNQLRIDLEKEKANNAELKKNVQSLNAEANKKTDKFSASNPNSTAKQANETAKLLKEVEKANRKLEASDRKSNNIQKNIDKVQAKINKLSKQIEFVDKTKS</sequence>
<evidence type="ECO:0008006" key="4">
    <source>
        <dbReference type="Google" id="ProtNLM"/>
    </source>
</evidence>
<evidence type="ECO:0000313" key="3">
    <source>
        <dbReference type="Proteomes" id="UP001517247"/>
    </source>
</evidence>
<dbReference type="RefSeq" id="WP_138723156.1">
    <property type="nucleotide sequence ID" value="NZ_SSHJ02000006.1"/>
</dbReference>